<dbReference type="GO" id="GO:0030688">
    <property type="term" value="C:preribosome, small subunit precursor"/>
    <property type="evidence" value="ECO:0007669"/>
    <property type="project" value="TreeGrafter"/>
</dbReference>
<evidence type="ECO:0000256" key="2">
    <source>
        <dbReference type="ARBA" id="ARBA00021561"/>
    </source>
</evidence>
<dbReference type="OrthoDB" id="5852896at2759"/>
<dbReference type="InterPro" id="IPR007307">
    <property type="entry name" value="Ltv1"/>
</dbReference>
<dbReference type="GO" id="GO:0005829">
    <property type="term" value="C:cytosol"/>
    <property type="evidence" value="ECO:0007669"/>
    <property type="project" value="TreeGrafter"/>
</dbReference>
<feature type="compositionally biased region" description="Acidic residues" evidence="3">
    <location>
        <begin position="165"/>
        <end position="193"/>
    </location>
</feature>
<keyword evidence="5" id="KW-1185">Reference proteome</keyword>
<proteinExistence type="inferred from homology"/>
<dbReference type="GO" id="GO:0000056">
    <property type="term" value="P:ribosomal small subunit export from nucleus"/>
    <property type="evidence" value="ECO:0007669"/>
    <property type="project" value="TreeGrafter"/>
</dbReference>
<reference evidence="4" key="2">
    <citation type="submission" date="2020-11" db="EMBL/GenBank/DDBJ databases">
        <authorList>
            <person name="McCartney M.A."/>
            <person name="Auch B."/>
            <person name="Kono T."/>
            <person name="Mallez S."/>
            <person name="Becker A."/>
            <person name="Gohl D.M."/>
            <person name="Silverstein K.A.T."/>
            <person name="Koren S."/>
            <person name="Bechman K.B."/>
            <person name="Herman A."/>
            <person name="Abrahante J.E."/>
            <person name="Garbe J."/>
        </authorList>
    </citation>
    <scope>NUCLEOTIDE SEQUENCE</scope>
    <source>
        <strain evidence="4">Duluth1</strain>
        <tissue evidence="4">Whole animal</tissue>
    </source>
</reference>
<reference evidence="4" key="1">
    <citation type="journal article" date="2019" name="bioRxiv">
        <title>The Genome of the Zebra Mussel, Dreissena polymorpha: A Resource for Invasive Species Research.</title>
        <authorList>
            <person name="McCartney M.A."/>
            <person name="Auch B."/>
            <person name="Kono T."/>
            <person name="Mallez S."/>
            <person name="Zhang Y."/>
            <person name="Obille A."/>
            <person name="Becker A."/>
            <person name="Abrahante J.E."/>
            <person name="Garbe J."/>
            <person name="Badalamenti J.P."/>
            <person name="Herman A."/>
            <person name="Mangelson H."/>
            <person name="Liachko I."/>
            <person name="Sullivan S."/>
            <person name="Sone E.D."/>
            <person name="Koren S."/>
            <person name="Silverstein K.A.T."/>
            <person name="Beckman K.B."/>
            <person name="Gohl D.M."/>
        </authorList>
    </citation>
    <scope>NUCLEOTIDE SEQUENCE</scope>
    <source>
        <strain evidence="4">Duluth1</strain>
        <tissue evidence="4">Whole animal</tissue>
    </source>
</reference>
<dbReference type="Proteomes" id="UP000828390">
    <property type="component" value="Unassembled WGS sequence"/>
</dbReference>
<evidence type="ECO:0000256" key="3">
    <source>
        <dbReference type="SAM" id="MobiDB-lite"/>
    </source>
</evidence>
<dbReference type="GO" id="GO:0042274">
    <property type="term" value="P:ribosomal small subunit biogenesis"/>
    <property type="evidence" value="ECO:0007669"/>
    <property type="project" value="InterPro"/>
</dbReference>
<dbReference type="GO" id="GO:0005634">
    <property type="term" value="C:nucleus"/>
    <property type="evidence" value="ECO:0007669"/>
    <property type="project" value="TreeGrafter"/>
</dbReference>
<feature type="compositionally biased region" description="Basic and acidic residues" evidence="3">
    <location>
        <begin position="388"/>
        <end position="422"/>
    </location>
</feature>
<evidence type="ECO:0000313" key="5">
    <source>
        <dbReference type="Proteomes" id="UP000828390"/>
    </source>
</evidence>
<dbReference type="AlphaFoldDB" id="A0A9D3YC76"/>
<dbReference type="PANTHER" id="PTHR21531">
    <property type="entry name" value="LOW-TEMPERATURE VIABILITY PROTEIN LTV1-RELATED"/>
    <property type="match status" value="1"/>
</dbReference>
<protein>
    <recommendedName>
        <fullName evidence="2">Protein LTV1 homolog</fullName>
    </recommendedName>
</protein>
<accession>A0A9D3YC76</accession>
<sequence>MPGRKKQFINKKEAITFHLVHRSQKDPLLVSDEASQHVLVQGHDKNKESLQEEQRKFGVFFDDDYDYMQHLKDTNEIYEVEMVERIEAEEMEQVRPRINIPSSALPSEYEKPVGLLNEAVPVKGPRPDWDPDIVEALDDDFDFEDPDNQLEDDFIQMANTGDMQQDGDEGSDLENVSDLDSDAEPMSDNDDFDGAYKYGDKMFMDEETKSRFTNYSMSSSVIRRNEGLTLLDDRFEKLFAEYDDAEIGALDQEEIDGNLRSGSKVLDSILEEFERKQNLKKLKEVVDEREAEESVAVETDESSEESDTELVTLEVKPEERWDCESILSTYSNLYNHPRLISEPAKVKNREIKLKHGIPEDSIATRGLTVDEINQLNRKDPMDKVSTYRPKDETAEERAERKRAVKEERRERRQEKKLNKKAFTKEKIRQDRELINVNMNLKGIKIV</sequence>
<feature type="region of interest" description="Disordered" evidence="3">
    <location>
        <begin position="160"/>
        <end position="194"/>
    </location>
</feature>
<evidence type="ECO:0000256" key="1">
    <source>
        <dbReference type="ARBA" id="ARBA00009078"/>
    </source>
</evidence>
<comment type="caution">
    <text evidence="4">The sequence shown here is derived from an EMBL/GenBank/DDBJ whole genome shotgun (WGS) entry which is preliminary data.</text>
</comment>
<dbReference type="PANTHER" id="PTHR21531:SF0">
    <property type="entry name" value="PROTEIN LTV1 HOMOLOG"/>
    <property type="match status" value="1"/>
</dbReference>
<organism evidence="4 5">
    <name type="scientific">Dreissena polymorpha</name>
    <name type="common">Zebra mussel</name>
    <name type="synonym">Mytilus polymorpha</name>
    <dbReference type="NCBI Taxonomy" id="45954"/>
    <lineage>
        <taxon>Eukaryota</taxon>
        <taxon>Metazoa</taxon>
        <taxon>Spiralia</taxon>
        <taxon>Lophotrochozoa</taxon>
        <taxon>Mollusca</taxon>
        <taxon>Bivalvia</taxon>
        <taxon>Autobranchia</taxon>
        <taxon>Heteroconchia</taxon>
        <taxon>Euheterodonta</taxon>
        <taxon>Imparidentia</taxon>
        <taxon>Neoheterodontei</taxon>
        <taxon>Myida</taxon>
        <taxon>Dreissenoidea</taxon>
        <taxon>Dreissenidae</taxon>
        <taxon>Dreissena</taxon>
    </lineage>
</organism>
<evidence type="ECO:0000313" key="4">
    <source>
        <dbReference type="EMBL" id="KAH3696116.1"/>
    </source>
</evidence>
<feature type="region of interest" description="Disordered" evidence="3">
    <location>
        <begin position="378"/>
        <end position="422"/>
    </location>
</feature>
<dbReference type="Pfam" id="PF04180">
    <property type="entry name" value="LTV"/>
    <property type="match status" value="2"/>
</dbReference>
<gene>
    <name evidence="4" type="ORF">DPMN_083579</name>
</gene>
<name>A0A9D3YC76_DREPO</name>
<comment type="similarity">
    <text evidence="1">Belongs to the LTV1 family.</text>
</comment>
<dbReference type="EMBL" id="JAIWYP010000016">
    <property type="protein sequence ID" value="KAH3696116.1"/>
    <property type="molecule type" value="Genomic_DNA"/>
</dbReference>